<evidence type="ECO:0000313" key="8">
    <source>
        <dbReference type="EMBL" id="MFC6708081.1"/>
    </source>
</evidence>
<reference evidence="9" key="1">
    <citation type="journal article" date="2019" name="Int. J. Syst. Evol. Microbiol.">
        <title>The Global Catalogue of Microorganisms (GCM) 10K type strain sequencing project: providing services to taxonomists for standard genome sequencing and annotation.</title>
        <authorList>
            <consortium name="The Broad Institute Genomics Platform"/>
            <consortium name="The Broad Institute Genome Sequencing Center for Infectious Disease"/>
            <person name="Wu L."/>
            <person name="Ma J."/>
        </authorList>
    </citation>
    <scope>NUCLEOTIDE SEQUENCE [LARGE SCALE GENOMIC DNA]</scope>
    <source>
        <strain evidence="9">CCUG 58127</strain>
    </source>
</reference>
<keyword evidence="2" id="KW-0805">Transcription regulation</keyword>
<dbReference type="NCBIfam" id="NF007230">
    <property type="entry name" value="PRK09648.1"/>
    <property type="match status" value="1"/>
</dbReference>
<dbReference type="Proteomes" id="UP001596298">
    <property type="component" value="Unassembled WGS sequence"/>
</dbReference>
<keyword evidence="3" id="KW-0731">Sigma factor</keyword>
<gene>
    <name evidence="8" type="primary">shbA</name>
    <name evidence="8" type="ORF">ACFQDH_23285</name>
</gene>
<comment type="caution">
    <text evidence="8">The sequence shown here is derived from an EMBL/GenBank/DDBJ whole genome shotgun (WGS) entry which is preliminary data.</text>
</comment>
<dbReference type="InterPro" id="IPR014284">
    <property type="entry name" value="RNA_pol_sigma-70_dom"/>
</dbReference>
<evidence type="ECO:0000256" key="2">
    <source>
        <dbReference type="ARBA" id="ARBA00023015"/>
    </source>
</evidence>
<evidence type="ECO:0000256" key="4">
    <source>
        <dbReference type="ARBA" id="ARBA00023125"/>
    </source>
</evidence>
<keyword evidence="4" id="KW-0238">DNA-binding</keyword>
<sequence length="192" mass="20357">MSPSDAHTPLRALAAAAQEGDVAATNELMAAVHQLAVRYARGKLGRFSAAADAAADAAQEVCVAVLTALPRYTDRGAPFEAFVYRIAANKVADVQRGVIRRPTPTDELPETVDETPGPEECAVADEQSAQVWALLDRLPPQHREILTLRVAVGLSAEETADALGTTAGAIRVAQHRALTRLRGFLGDKRAAL</sequence>
<dbReference type="InterPro" id="IPR013249">
    <property type="entry name" value="RNA_pol_sigma70_r4_t2"/>
</dbReference>
<dbReference type="NCBIfam" id="TIGR02937">
    <property type="entry name" value="sigma70-ECF"/>
    <property type="match status" value="1"/>
</dbReference>
<accession>A0ABW2AMG7</accession>
<dbReference type="CDD" id="cd06171">
    <property type="entry name" value="Sigma70_r4"/>
    <property type="match status" value="1"/>
</dbReference>
<organism evidence="8 9">
    <name type="scientific">Flexivirga alba</name>
    <dbReference type="NCBI Taxonomy" id="702742"/>
    <lineage>
        <taxon>Bacteria</taxon>
        <taxon>Bacillati</taxon>
        <taxon>Actinomycetota</taxon>
        <taxon>Actinomycetes</taxon>
        <taxon>Micrococcales</taxon>
        <taxon>Dermacoccaceae</taxon>
        <taxon>Flexivirga</taxon>
    </lineage>
</organism>
<dbReference type="InterPro" id="IPR013324">
    <property type="entry name" value="RNA_pol_sigma_r3/r4-like"/>
</dbReference>
<dbReference type="EMBL" id="JBHSWH010000001">
    <property type="protein sequence ID" value="MFC6708081.1"/>
    <property type="molecule type" value="Genomic_DNA"/>
</dbReference>
<feature type="domain" description="RNA polymerase sigma-70 region 2" evidence="6">
    <location>
        <begin position="31"/>
        <end position="93"/>
    </location>
</feature>
<dbReference type="Pfam" id="PF08281">
    <property type="entry name" value="Sigma70_r4_2"/>
    <property type="match status" value="1"/>
</dbReference>
<dbReference type="RefSeq" id="WP_382404742.1">
    <property type="nucleotide sequence ID" value="NZ_JBHSWH010000001.1"/>
</dbReference>
<name>A0ABW2AMG7_9MICO</name>
<dbReference type="SUPFAM" id="SSF88659">
    <property type="entry name" value="Sigma3 and sigma4 domains of RNA polymerase sigma factors"/>
    <property type="match status" value="1"/>
</dbReference>
<evidence type="ECO:0000259" key="7">
    <source>
        <dbReference type="Pfam" id="PF08281"/>
    </source>
</evidence>
<protein>
    <submittedName>
        <fullName evidence="8">RNA polymerase sigma factor ShbA</fullName>
    </submittedName>
</protein>
<dbReference type="InterPro" id="IPR039425">
    <property type="entry name" value="RNA_pol_sigma-70-like"/>
</dbReference>
<comment type="similarity">
    <text evidence="1">Belongs to the sigma-70 factor family. ECF subfamily.</text>
</comment>
<evidence type="ECO:0000313" key="9">
    <source>
        <dbReference type="Proteomes" id="UP001596298"/>
    </source>
</evidence>
<evidence type="ECO:0000256" key="3">
    <source>
        <dbReference type="ARBA" id="ARBA00023082"/>
    </source>
</evidence>
<evidence type="ECO:0000256" key="1">
    <source>
        <dbReference type="ARBA" id="ARBA00010641"/>
    </source>
</evidence>
<feature type="domain" description="RNA polymerase sigma factor 70 region 4 type 2" evidence="7">
    <location>
        <begin position="130"/>
        <end position="181"/>
    </location>
</feature>
<dbReference type="PANTHER" id="PTHR43133:SF58">
    <property type="entry name" value="ECF RNA POLYMERASE SIGMA FACTOR SIGD"/>
    <property type="match status" value="1"/>
</dbReference>
<evidence type="ECO:0000259" key="6">
    <source>
        <dbReference type="Pfam" id="PF04542"/>
    </source>
</evidence>
<dbReference type="Pfam" id="PF04542">
    <property type="entry name" value="Sigma70_r2"/>
    <property type="match status" value="1"/>
</dbReference>
<keyword evidence="5" id="KW-0804">Transcription</keyword>
<dbReference type="SUPFAM" id="SSF88946">
    <property type="entry name" value="Sigma2 domain of RNA polymerase sigma factors"/>
    <property type="match status" value="1"/>
</dbReference>
<dbReference type="InterPro" id="IPR013325">
    <property type="entry name" value="RNA_pol_sigma_r2"/>
</dbReference>
<keyword evidence="9" id="KW-1185">Reference proteome</keyword>
<dbReference type="Gene3D" id="1.10.10.10">
    <property type="entry name" value="Winged helix-like DNA-binding domain superfamily/Winged helix DNA-binding domain"/>
    <property type="match status" value="1"/>
</dbReference>
<dbReference type="InterPro" id="IPR036388">
    <property type="entry name" value="WH-like_DNA-bd_sf"/>
</dbReference>
<proteinExistence type="inferred from homology"/>
<evidence type="ECO:0000256" key="5">
    <source>
        <dbReference type="ARBA" id="ARBA00023163"/>
    </source>
</evidence>
<dbReference type="InterPro" id="IPR007627">
    <property type="entry name" value="RNA_pol_sigma70_r2"/>
</dbReference>
<dbReference type="PANTHER" id="PTHR43133">
    <property type="entry name" value="RNA POLYMERASE ECF-TYPE SIGMA FACTO"/>
    <property type="match status" value="1"/>
</dbReference>
<dbReference type="Gene3D" id="1.10.1740.10">
    <property type="match status" value="1"/>
</dbReference>